<accession>A0A814U3R0</accession>
<dbReference type="EMBL" id="CAJOBE010017114">
    <property type="protein sequence ID" value="CAF4207558.1"/>
    <property type="molecule type" value="Genomic_DNA"/>
</dbReference>
<comment type="caution">
    <text evidence="2">The sequence shown here is derived from an EMBL/GenBank/DDBJ whole genome shotgun (WGS) entry which is preliminary data.</text>
</comment>
<dbReference type="Proteomes" id="UP000663874">
    <property type="component" value="Unassembled WGS sequence"/>
</dbReference>
<evidence type="ECO:0000313" key="4">
    <source>
        <dbReference type="EMBL" id="CAF4008701.1"/>
    </source>
</evidence>
<dbReference type="Proteomes" id="UP000663836">
    <property type="component" value="Unassembled WGS sequence"/>
</dbReference>
<reference evidence="2" key="1">
    <citation type="submission" date="2021-02" db="EMBL/GenBank/DDBJ databases">
        <authorList>
            <person name="Nowell W R."/>
        </authorList>
    </citation>
    <scope>NUCLEOTIDE SEQUENCE</scope>
</reference>
<proteinExistence type="predicted"/>
<feature type="coiled-coil region" evidence="1">
    <location>
        <begin position="301"/>
        <end position="328"/>
    </location>
</feature>
<evidence type="ECO:0000313" key="3">
    <source>
        <dbReference type="EMBL" id="CAF3847577.1"/>
    </source>
</evidence>
<evidence type="ECO:0000313" key="2">
    <source>
        <dbReference type="EMBL" id="CAF1169486.1"/>
    </source>
</evidence>
<evidence type="ECO:0000256" key="1">
    <source>
        <dbReference type="SAM" id="Coils"/>
    </source>
</evidence>
<dbReference type="EMBL" id="CAJOAX010007401">
    <property type="protein sequence ID" value="CAF4008701.1"/>
    <property type="molecule type" value="Genomic_DNA"/>
</dbReference>
<organism evidence="2 6">
    <name type="scientific">Rotaria sordida</name>
    <dbReference type="NCBI Taxonomy" id="392033"/>
    <lineage>
        <taxon>Eukaryota</taxon>
        <taxon>Metazoa</taxon>
        <taxon>Spiralia</taxon>
        <taxon>Gnathifera</taxon>
        <taxon>Rotifera</taxon>
        <taxon>Eurotatoria</taxon>
        <taxon>Bdelloidea</taxon>
        <taxon>Philodinida</taxon>
        <taxon>Philodinidae</taxon>
        <taxon>Rotaria</taxon>
    </lineage>
</organism>
<evidence type="ECO:0000313" key="5">
    <source>
        <dbReference type="EMBL" id="CAF4207558.1"/>
    </source>
</evidence>
<sequence length="390" mass="45345">MSHKNPGTKSPAQSNKSGLKDCRDVELTFLNKANEIYSTLSSACRRANIIKELFKSIYDDFKQTYPKHNDVIGFESWFIDSKGNICGITRDIHLFTYLCNAKKIPRKLLNTSITPILPKHLPPQCSVVIKGVPNTLSTDDFRRQIEDKYKSIYSIGELACTNNERLRHLRIDLLNLIKYKQLLNTGVICIEHLYLHVYEYLAAPRVIFCSTSNLSGHNKKRYQHTFEQCKRNSTRSYYRQNGGKILSNQRSYSQCQQQQYINLNQIYYDGNRDWSSFAPSISNTTTYIKPQRQYQNRPGQIKDIQIQMNKLERECQNAKNEFDRKNLEIITKFNTSIAQIQPLIICFTTIIQRQNEMILVLKTAVNECLKLKKITNHVTCSLLNKNDGYQ</sequence>
<name>A0A814U3R0_9BILA</name>
<dbReference type="Proteomes" id="UP000663889">
    <property type="component" value="Unassembled WGS sequence"/>
</dbReference>
<protein>
    <submittedName>
        <fullName evidence="2">Uncharacterized protein</fullName>
    </submittedName>
</protein>
<dbReference type="EMBL" id="CAJOBD010002005">
    <property type="protein sequence ID" value="CAF3847577.1"/>
    <property type="molecule type" value="Genomic_DNA"/>
</dbReference>
<evidence type="ECO:0000313" key="6">
    <source>
        <dbReference type="Proteomes" id="UP000663889"/>
    </source>
</evidence>
<dbReference type="EMBL" id="CAJNOU010001210">
    <property type="protein sequence ID" value="CAF1169486.1"/>
    <property type="molecule type" value="Genomic_DNA"/>
</dbReference>
<dbReference type="AlphaFoldDB" id="A0A814U3R0"/>
<keyword evidence="1" id="KW-0175">Coiled coil</keyword>
<gene>
    <name evidence="5" type="ORF">FNK824_LOCUS36588</name>
    <name evidence="3" type="ORF">JBS370_LOCUS18049</name>
    <name evidence="4" type="ORF">OTI717_LOCUS29424</name>
    <name evidence="2" type="ORF">SEV965_LOCUS19431</name>
</gene>
<dbReference type="Proteomes" id="UP000663823">
    <property type="component" value="Unassembled WGS sequence"/>
</dbReference>